<sequence length="447" mass="49974">MGQYDRTQKRGWKFRFRFLLALGLSLLTCLTIVLPFPRAGDAAQSVLPMERRLEKEYEDYFGRNLAEANLDATEIATTLAKAGQRTGTKPAVIWVIPRPQDLHLVLIMPNGQPIIRDLPEARQDILLPLAQQFRNAVANPVGRNYLEPAQQLYRWIISPLEKEYLQPAGIDTLLFCLGGGLRTLPLAALHNGQQFLIENYSLTRIPAFNLFQTDYKRLRRAKVLAMGASEFQTLSDLPAVPIELQTIVRSNQNPSPSGWKGKQFLNQTFTLDNLQAQLATHDYKIVHLATHAEFRPGNPQQSYIQLWDQPLTLNQVQQINWRLPPLELLVLSACKTAIGDRQAELGFAGLALQSGVKSSLASLWSVSDNGTLALMGEFYAQLKEAPIKAEALRRAQLALLKGETKFADGQIQLSRGAVALPPEFKTGQPSLAHPYFWAGFTLISSPW</sequence>
<dbReference type="eggNOG" id="COG4995">
    <property type="taxonomic scope" value="Bacteria"/>
</dbReference>
<evidence type="ECO:0000259" key="1">
    <source>
        <dbReference type="Pfam" id="PF12770"/>
    </source>
</evidence>
<proteinExistence type="predicted"/>
<gene>
    <name evidence="2" type="ordered locus">Cyan7425_3223</name>
</gene>
<dbReference type="InterPro" id="IPR024983">
    <property type="entry name" value="CHAT_dom"/>
</dbReference>
<evidence type="ECO:0000313" key="2">
    <source>
        <dbReference type="EMBL" id="ACL45551.1"/>
    </source>
</evidence>
<accession>B8HNW4</accession>
<dbReference type="STRING" id="395961.Cyan7425_3223"/>
<organism evidence="2">
    <name type="scientific">Cyanothece sp. (strain PCC 7425 / ATCC 29141)</name>
    <dbReference type="NCBI Taxonomy" id="395961"/>
    <lineage>
        <taxon>Bacteria</taxon>
        <taxon>Bacillati</taxon>
        <taxon>Cyanobacteriota</taxon>
        <taxon>Cyanophyceae</taxon>
        <taxon>Gomontiellales</taxon>
        <taxon>Cyanothecaceae</taxon>
        <taxon>Cyanothece</taxon>
    </lineage>
</organism>
<dbReference type="KEGG" id="cyn:Cyan7425_3223"/>
<name>B8HNW4_CYAP4</name>
<dbReference type="HOGENOM" id="CLU_019562_1_1_3"/>
<feature type="domain" description="CHAT" evidence="1">
    <location>
        <begin position="147"/>
        <end position="443"/>
    </location>
</feature>
<dbReference type="AlphaFoldDB" id="B8HNW4"/>
<dbReference type="EMBL" id="CP001344">
    <property type="protein sequence ID" value="ACL45551.1"/>
    <property type="molecule type" value="Genomic_DNA"/>
</dbReference>
<reference evidence="2" key="1">
    <citation type="submission" date="2009-01" db="EMBL/GenBank/DDBJ databases">
        <title>Complete sequence of chromosome Cyanothece sp. PCC 7425.</title>
        <authorList>
            <consortium name="US DOE Joint Genome Institute"/>
            <person name="Lucas S."/>
            <person name="Copeland A."/>
            <person name="Lapidus A."/>
            <person name="Glavina del Rio T."/>
            <person name="Dalin E."/>
            <person name="Tice H."/>
            <person name="Bruce D."/>
            <person name="Goodwin L."/>
            <person name="Pitluck S."/>
            <person name="Sims D."/>
            <person name="Meineke L."/>
            <person name="Brettin T."/>
            <person name="Detter J.C."/>
            <person name="Han C."/>
            <person name="Larimer F."/>
            <person name="Land M."/>
            <person name="Hauser L."/>
            <person name="Kyrpides N."/>
            <person name="Ovchinnikova G."/>
            <person name="Liberton M."/>
            <person name="Stoeckel J."/>
            <person name="Banerjee A."/>
            <person name="Singh A."/>
            <person name="Page L."/>
            <person name="Sato H."/>
            <person name="Zhao L."/>
            <person name="Sherman L."/>
            <person name="Pakrasi H."/>
            <person name="Richardson P."/>
        </authorList>
    </citation>
    <scope>NUCLEOTIDE SEQUENCE</scope>
    <source>
        <strain evidence="2">PCC 7425</strain>
    </source>
</reference>
<dbReference type="OrthoDB" id="433405at2"/>
<dbReference type="Pfam" id="PF12770">
    <property type="entry name" value="CHAT"/>
    <property type="match status" value="1"/>
</dbReference>
<protein>
    <recommendedName>
        <fullName evidence="1">CHAT domain-containing protein</fullName>
    </recommendedName>
</protein>